<keyword evidence="2" id="KW-1133">Transmembrane helix</keyword>
<evidence type="ECO:0000313" key="3">
    <source>
        <dbReference type="EMBL" id="QGZ56009.1"/>
    </source>
</evidence>
<dbReference type="OrthoDB" id="9889873at2"/>
<organism evidence="3 4">
    <name type="scientific">Paraburkholderia acidiphila</name>
    <dbReference type="NCBI Taxonomy" id="2571747"/>
    <lineage>
        <taxon>Bacteria</taxon>
        <taxon>Pseudomonadati</taxon>
        <taxon>Pseudomonadota</taxon>
        <taxon>Betaproteobacteria</taxon>
        <taxon>Burkholderiales</taxon>
        <taxon>Burkholderiaceae</taxon>
        <taxon>Paraburkholderia</taxon>
    </lineage>
</organism>
<gene>
    <name evidence="3" type="ORF">FAZ97_14420</name>
</gene>
<accession>A0A7Z2G6K2</accession>
<feature type="compositionally biased region" description="Basic and acidic residues" evidence="1">
    <location>
        <begin position="42"/>
        <end position="55"/>
    </location>
</feature>
<feature type="transmembrane region" description="Helical" evidence="2">
    <location>
        <begin position="12"/>
        <end position="32"/>
    </location>
</feature>
<feature type="region of interest" description="Disordered" evidence="1">
    <location>
        <begin position="33"/>
        <end position="55"/>
    </location>
</feature>
<reference evidence="3 4" key="1">
    <citation type="submission" date="2019-12" db="EMBL/GenBank/DDBJ databases">
        <title>Paraburkholderia acidiphila 7Q-K02 sp. nov and Paraburkholderia acidisoli DHF22 sp. nov., two strains isolated from forest soil.</title>
        <authorList>
            <person name="Gao Z."/>
            <person name="Qiu L."/>
        </authorList>
    </citation>
    <scope>NUCLEOTIDE SEQUENCE [LARGE SCALE GENOMIC DNA]</scope>
    <source>
        <strain evidence="3 4">7Q-K02</strain>
    </source>
</reference>
<keyword evidence="2" id="KW-0472">Membrane</keyword>
<name>A0A7Z2G6K2_9BURK</name>
<evidence type="ECO:0000256" key="1">
    <source>
        <dbReference type="SAM" id="MobiDB-lite"/>
    </source>
</evidence>
<dbReference type="EMBL" id="CP046909">
    <property type="protein sequence ID" value="QGZ56009.1"/>
    <property type="molecule type" value="Genomic_DNA"/>
</dbReference>
<sequence>MALVEFEFSWMAYFVALFVLMVLSIALTFLCPSAGQRGSTPRSHEADAHDGEHAR</sequence>
<dbReference type="Proteomes" id="UP000434209">
    <property type="component" value="Chromosome 1"/>
</dbReference>
<dbReference type="KEGG" id="pacp:FAZ97_14420"/>
<protein>
    <submittedName>
        <fullName evidence="3">Uncharacterized protein</fullName>
    </submittedName>
</protein>
<dbReference type="RefSeq" id="WP_158758989.1">
    <property type="nucleotide sequence ID" value="NZ_CP046909.1"/>
</dbReference>
<dbReference type="AlphaFoldDB" id="A0A7Z2G6K2"/>
<proteinExistence type="predicted"/>
<keyword evidence="2" id="KW-0812">Transmembrane</keyword>
<evidence type="ECO:0000256" key="2">
    <source>
        <dbReference type="SAM" id="Phobius"/>
    </source>
</evidence>
<evidence type="ECO:0000313" key="4">
    <source>
        <dbReference type="Proteomes" id="UP000434209"/>
    </source>
</evidence>
<keyword evidence="4" id="KW-1185">Reference proteome</keyword>